<reference evidence="3 4" key="1">
    <citation type="submission" date="2019-11" db="EMBL/GenBank/DDBJ databases">
        <title>Whole genome sequence of Oryza granulata.</title>
        <authorList>
            <person name="Li W."/>
        </authorList>
    </citation>
    <scope>NUCLEOTIDE SEQUENCE [LARGE SCALE GENOMIC DNA]</scope>
    <source>
        <strain evidence="4">cv. Menghai</strain>
        <tissue evidence="3">Leaf</tissue>
    </source>
</reference>
<evidence type="ECO:0000313" key="4">
    <source>
        <dbReference type="Proteomes" id="UP000479710"/>
    </source>
</evidence>
<feature type="chain" id="PRO_5026103567" description="DUF834 domain-containing protein" evidence="2">
    <location>
        <begin position="28"/>
        <end position="168"/>
    </location>
</feature>
<evidence type="ECO:0000256" key="2">
    <source>
        <dbReference type="SAM" id="SignalP"/>
    </source>
</evidence>
<protein>
    <recommendedName>
        <fullName evidence="5">DUF834 domain-containing protein</fullName>
    </recommendedName>
</protein>
<feature type="compositionally biased region" description="Basic residues" evidence="1">
    <location>
        <begin position="118"/>
        <end position="127"/>
    </location>
</feature>
<keyword evidence="2" id="KW-0732">Signal</keyword>
<proteinExistence type="predicted"/>
<keyword evidence="4" id="KW-1185">Reference proteome</keyword>
<organism evidence="3 4">
    <name type="scientific">Oryza meyeriana var. granulata</name>
    <dbReference type="NCBI Taxonomy" id="110450"/>
    <lineage>
        <taxon>Eukaryota</taxon>
        <taxon>Viridiplantae</taxon>
        <taxon>Streptophyta</taxon>
        <taxon>Embryophyta</taxon>
        <taxon>Tracheophyta</taxon>
        <taxon>Spermatophyta</taxon>
        <taxon>Magnoliopsida</taxon>
        <taxon>Liliopsida</taxon>
        <taxon>Poales</taxon>
        <taxon>Poaceae</taxon>
        <taxon>BOP clade</taxon>
        <taxon>Oryzoideae</taxon>
        <taxon>Oryzeae</taxon>
        <taxon>Oryzinae</taxon>
        <taxon>Oryza</taxon>
        <taxon>Oryza meyeriana</taxon>
    </lineage>
</organism>
<dbReference type="AlphaFoldDB" id="A0A6G1CTC9"/>
<evidence type="ECO:0008006" key="5">
    <source>
        <dbReference type="Google" id="ProtNLM"/>
    </source>
</evidence>
<feature type="signal peptide" evidence="2">
    <location>
        <begin position="1"/>
        <end position="27"/>
    </location>
</feature>
<dbReference type="EMBL" id="SPHZ02000008">
    <property type="protein sequence ID" value="KAF0903380.1"/>
    <property type="molecule type" value="Genomic_DNA"/>
</dbReference>
<accession>A0A6G1CTC9</accession>
<evidence type="ECO:0000256" key="1">
    <source>
        <dbReference type="SAM" id="MobiDB-lite"/>
    </source>
</evidence>
<feature type="region of interest" description="Disordered" evidence="1">
    <location>
        <begin position="102"/>
        <end position="168"/>
    </location>
</feature>
<evidence type="ECO:0000313" key="3">
    <source>
        <dbReference type="EMBL" id="KAF0903380.1"/>
    </source>
</evidence>
<gene>
    <name evidence="3" type="ORF">E2562_027248</name>
</gene>
<comment type="caution">
    <text evidence="3">The sequence shown here is derived from an EMBL/GenBank/DDBJ whole genome shotgun (WGS) entry which is preliminary data.</text>
</comment>
<dbReference type="Proteomes" id="UP000479710">
    <property type="component" value="Unassembled WGS sequence"/>
</dbReference>
<name>A0A6G1CTC9_9ORYZ</name>
<sequence length="168" mass="18113">MTASISLTTAQFKGLLVVFWSLGQGEGGEEVAQPDLPRGGGNGDDYLATVLCAYTRALSSRRICGNGSGVMRGFWNTIEIKVFIRDLVTYAFVSLVVKREKKGDRGDGDPMQLDSGWGRKRRERRHIGRDDVDKGNAKGSTARGGTHLARSGTRAGVARLYSHGPSLG</sequence>